<comment type="similarity">
    <text evidence="1">Belongs to the Mg-chelatase subunits D/I family. ComM subfamily.</text>
</comment>
<dbReference type="GO" id="GO:0005524">
    <property type="term" value="F:ATP binding"/>
    <property type="evidence" value="ECO:0007669"/>
    <property type="project" value="InterPro"/>
</dbReference>
<dbReference type="InterPro" id="IPR045006">
    <property type="entry name" value="CHLI-like"/>
</dbReference>
<sequence>MGMAVVKTRAGSGINAPLVRVEVHLANGLPAFQLVGMAETSVKEARDRVRSAMINSGFEFPARRITVNLSPASIPKQGGRYDLAIAIGILIAAAQLPESIADDYEFVGELALTGELMAVSGIIPAVLACRDQNHRLFHPSANRNEAALVEGARRYAAESLLSVFLHLADLERLSEDPHQPLQLESEHQHPVWDGIHGQHQAKRALMIAAAGAHNLLFTGPQGTGKSLLASRFLQLLPPLTAEQALEVATLYSISHTGFATKNTGTRPFRSPHHTSSAVALTGGGSTPTPGEISLAHHGVLFLDELPEFGRRALDILREPLETGEVHISRASGHAVFPARFQLIAAMNPSPTGDVQDGRTPPDQVLRYLSRVSGPLLDRIDIQVEVPRLPDYQLTLTLENDEPETLQSPRKKVIQARELQISRQGVLNGALPVNSLAEHCLLSDENLNFIQQAAKKLQLSMRAFHRALRVARTIADLEQETAVGRQHLAEALGYRALDNVIKQLSST</sequence>
<proteinExistence type="inferred from homology"/>
<dbReference type="PANTHER" id="PTHR32039">
    <property type="entry name" value="MAGNESIUM-CHELATASE SUBUNIT CHLI"/>
    <property type="match status" value="1"/>
</dbReference>
<name>A0A1E7ZDI6_9ALTE</name>
<dbReference type="Gene3D" id="3.40.50.300">
    <property type="entry name" value="P-loop containing nucleotide triphosphate hydrolases"/>
    <property type="match status" value="1"/>
</dbReference>
<dbReference type="SUPFAM" id="SSF54211">
    <property type="entry name" value="Ribosomal protein S5 domain 2-like"/>
    <property type="match status" value="1"/>
</dbReference>
<protein>
    <submittedName>
        <fullName evidence="3">ATP-dependent protease</fullName>
    </submittedName>
</protein>
<dbReference type="Pfam" id="PF13335">
    <property type="entry name" value="Mg_chelatase_C"/>
    <property type="match status" value="1"/>
</dbReference>
<dbReference type="EMBL" id="MDHN01000013">
    <property type="protein sequence ID" value="OFC71576.1"/>
    <property type="molecule type" value="Genomic_DNA"/>
</dbReference>
<evidence type="ECO:0000313" key="3">
    <source>
        <dbReference type="EMBL" id="OFC71576.1"/>
    </source>
</evidence>
<dbReference type="NCBIfam" id="TIGR00368">
    <property type="entry name" value="YifB family Mg chelatase-like AAA ATPase"/>
    <property type="match status" value="1"/>
</dbReference>
<dbReference type="NCBIfam" id="NF007365">
    <property type="entry name" value="PRK09862.1"/>
    <property type="match status" value="1"/>
</dbReference>
<dbReference type="Proteomes" id="UP000175691">
    <property type="component" value="Unassembled WGS sequence"/>
</dbReference>
<dbReference type="RefSeq" id="WP_070124449.1">
    <property type="nucleotide sequence ID" value="NZ_MDHN01000013.1"/>
</dbReference>
<dbReference type="InterPro" id="IPR020568">
    <property type="entry name" value="Ribosomal_Su5_D2-typ_SF"/>
</dbReference>
<accession>A0A1E7ZDI6</accession>
<evidence type="ECO:0000256" key="1">
    <source>
        <dbReference type="ARBA" id="ARBA00006354"/>
    </source>
</evidence>
<dbReference type="InterPro" id="IPR003593">
    <property type="entry name" value="AAA+_ATPase"/>
</dbReference>
<dbReference type="InterPro" id="IPR014721">
    <property type="entry name" value="Ribsml_uS5_D2-typ_fold_subgr"/>
</dbReference>
<keyword evidence="3" id="KW-0645">Protease</keyword>
<dbReference type="OrthoDB" id="9813147at2"/>
<reference evidence="3 4" key="1">
    <citation type="submission" date="2016-08" db="EMBL/GenBank/DDBJ databases">
        <authorList>
            <person name="Seilhamer J.J."/>
        </authorList>
    </citation>
    <scope>NUCLEOTIDE SEQUENCE [LARGE SCALE GENOMIC DNA]</scope>
    <source>
        <strain evidence="3 4">KCTC 42603</strain>
    </source>
</reference>
<evidence type="ECO:0000259" key="2">
    <source>
        <dbReference type="SMART" id="SM00382"/>
    </source>
</evidence>
<dbReference type="Pfam" id="PF01078">
    <property type="entry name" value="Mg_chelatase"/>
    <property type="match status" value="1"/>
</dbReference>
<dbReference type="AlphaFoldDB" id="A0A1E7ZDI6"/>
<keyword evidence="4" id="KW-1185">Reference proteome</keyword>
<dbReference type="STRING" id="1656094.BFC18_07535"/>
<dbReference type="GO" id="GO:0006508">
    <property type="term" value="P:proteolysis"/>
    <property type="evidence" value="ECO:0007669"/>
    <property type="project" value="UniProtKB-KW"/>
</dbReference>
<dbReference type="InterPro" id="IPR000523">
    <property type="entry name" value="Mg_chelatse_chII-like_cat_dom"/>
</dbReference>
<feature type="domain" description="AAA+ ATPase" evidence="2">
    <location>
        <begin position="211"/>
        <end position="389"/>
    </location>
</feature>
<dbReference type="Pfam" id="PF13541">
    <property type="entry name" value="ChlI"/>
    <property type="match status" value="1"/>
</dbReference>
<dbReference type="InterPro" id="IPR025158">
    <property type="entry name" value="Mg_chelat-rel_C"/>
</dbReference>
<evidence type="ECO:0000313" key="4">
    <source>
        <dbReference type="Proteomes" id="UP000175691"/>
    </source>
</evidence>
<comment type="caution">
    <text evidence="3">The sequence shown here is derived from an EMBL/GenBank/DDBJ whole genome shotgun (WGS) entry which is preliminary data.</text>
</comment>
<dbReference type="GO" id="GO:0008233">
    <property type="term" value="F:peptidase activity"/>
    <property type="evidence" value="ECO:0007669"/>
    <property type="project" value="UniProtKB-KW"/>
</dbReference>
<organism evidence="3 4">
    <name type="scientific">Alteromonas confluentis</name>
    <dbReference type="NCBI Taxonomy" id="1656094"/>
    <lineage>
        <taxon>Bacteria</taxon>
        <taxon>Pseudomonadati</taxon>
        <taxon>Pseudomonadota</taxon>
        <taxon>Gammaproteobacteria</taxon>
        <taxon>Alteromonadales</taxon>
        <taxon>Alteromonadaceae</taxon>
        <taxon>Alteromonas/Salinimonas group</taxon>
        <taxon>Alteromonas</taxon>
    </lineage>
</organism>
<dbReference type="PANTHER" id="PTHR32039:SF7">
    <property type="entry name" value="COMPETENCE PROTEIN COMM"/>
    <property type="match status" value="1"/>
</dbReference>
<dbReference type="Gene3D" id="3.30.230.10">
    <property type="match status" value="1"/>
</dbReference>
<dbReference type="InterPro" id="IPR027417">
    <property type="entry name" value="P-loop_NTPase"/>
</dbReference>
<dbReference type="SUPFAM" id="SSF52540">
    <property type="entry name" value="P-loop containing nucleoside triphosphate hydrolases"/>
    <property type="match status" value="1"/>
</dbReference>
<keyword evidence="3" id="KW-0378">Hydrolase</keyword>
<dbReference type="InterPro" id="IPR004482">
    <property type="entry name" value="Mg_chelat-rel"/>
</dbReference>
<gene>
    <name evidence="3" type="ORF">BFC18_07535</name>
</gene>
<dbReference type="SMART" id="SM00382">
    <property type="entry name" value="AAA"/>
    <property type="match status" value="1"/>
</dbReference>